<feature type="region of interest" description="Disordered" evidence="1">
    <location>
        <begin position="941"/>
        <end position="1010"/>
    </location>
</feature>
<evidence type="ECO:0000313" key="2">
    <source>
        <dbReference type="EMBL" id="PIL22598.1"/>
    </source>
</evidence>
<evidence type="ECO:0000256" key="1">
    <source>
        <dbReference type="SAM" id="MobiDB-lite"/>
    </source>
</evidence>
<comment type="caution">
    <text evidence="2">The sequence shown here is derived from an EMBL/GenBank/DDBJ whole genome shotgun (WGS) entry which is preliminary data.</text>
</comment>
<proteinExistence type="predicted"/>
<gene>
    <name evidence="2" type="ORF">GSI_15287</name>
</gene>
<keyword evidence="3" id="KW-1185">Reference proteome</keyword>
<name>A0A2G8RMR2_9APHY</name>
<dbReference type="Proteomes" id="UP000230002">
    <property type="component" value="Unassembled WGS sequence"/>
</dbReference>
<feature type="compositionally biased region" description="Polar residues" evidence="1">
    <location>
        <begin position="976"/>
        <end position="987"/>
    </location>
</feature>
<dbReference type="AlphaFoldDB" id="A0A2G8RMR2"/>
<evidence type="ECO:0000313" key="3">
    <source>
        <dbReference type="Proteomes" id="UP000230002"/>
    </source>
</evidence>
<dbReference type="STRING" id="1077348.A0A2G8RMR2"/>
<protein>
    <submittedName>
        <fullName evidence="2">Uncharacterized protein</fullName>
    </submittedName>
</protein>
<reference evidence="2 3" key="1">
    <citation type="journal article" date="2015" name="Sci. Rep.">
        <title>Chromosome-level genome map provides insights into diverse defense mechanisms in the medicinal fungus Ganoderma sinense.</title>
        <authorList>
            <person name="Zhu Y."/>
            <person name="Xu J."/>
            <person name="Sun C."/>
            <person name="Zhou S."/>
            <person name="Xu H."/>
            <person name="Nelson D.R."/>
            <person name="Qian J."/>
            <person name="Song J."/>
            <person name="Luo H."/>
            <person name="Xiang L."/>
            <person name="Li Y."/>
            <person name="Xu Z."/>
            <person name="Ji A."/>
            <person name="Wang L."/>
            <person name="Lu S."/>
            <person name="Hayward A."/>
            <person name="Sun W."/>
            <person name="Li X."/>
            <person name="Schwartz D.C."/>
            <person name="Wang Y."/>
            <person name="Chen S."/>
        </authorList>
    </citation>
    <scope>NUCLEOTIDE SEQUENCE [LARGE SCALE GENOMIC DNA]</scope>
    <source>
        <strain evidence="2 3">ZZ0214-1</strain>
    </source>
</reference>
<dbReference type="EMBL" id="AYKW01000069">
    <property type="protein sequence ID" value="PIL22598.1"/>
    <property type="molecule type" value="Genomic_DNA"/>
</dbReference>
<organism evidence="2 3">
    <name type="scientific">Ganoderma sinense ZZ0214-1</name>
    <dbReference type="NCBI Taxonomy" id="1077348"/>
    <lineage>
        <taxon>Eukaryota</taxon>
        <taxon>Fungi</taxon>
        <taxon>Dikarya</taxon>
        <taxon>Basidiomycota</taxon>
        <taxon>Agaricomycotina</taxon>
        <taxon>Agaricomycetes</taxon>
        <taxon>Polyporales</taxon>
        <taxon>Polyporaceae</taxon>
        <taxon>Ganoderma</taxon>
    </lineage>
</organism>
<dbReference type="OrthoDB" id="5429442at2759"/>
<sequence length="1044" mass="117087">MCSDENGAPHAVRYLNAQLAVLHENAQKCLEEHDQARTEENKHFYALAEFTVYKPGSIDTAFHATFGKPELEFLCDHDVIIHFNIKTGNLILDSLRPGRSGQDVKLPPDLVVSYRLTFETRRIIGNDMKIGGYGSAISLVILDLKKSTFVSAEPEVTVGRDLLIRYLGEYLDLLHVAGHHVLFSLPQFDQGGTPMIIDYSLMATSQFWVGDINGITVDQINTYMSSVWLKSAMLAQDGMKAGVDWRTRALADFSTSSYGAGSYGRFKMKFGPPRVEILCAKEVIVYFNIEELDFFKSDDFTATPERSYKGWRVAMVVNVLYSSESEGHVVNIMFDLSHARYHNFASEFPGYDDADELAQESWRLVIEFFAEEYLHILETMRYHVIYSRDTRWELMSKLTSSAQEDADGSWWSLELADKSGDSSRETIQRTKMYGFDQVVAISQGSLNAQFTTLCTAAQSILHRWNYEEFFSATFRPLSLRLLSNNRAIVWVHLHGGHLKTLKDWVPWEGSMKYDFADWRLAFEVKLKMCSHDDFEGASSEVFKKSPALQMHTGHADRDLKHIILDFQESDYLHDYSTFGDLTTSGDNRASILKLQAVVYYLAKHYFPAVCKDGLNVISSIPVWKTGKSLPSYALTDVAFHVYSKVEITRHNWTHVAPGMEPIVVVVGTTGFRTLPSKQLDFSTGWIVQGNKGFSHGTISISKRVFIEERLLNLLSRVNGLTTLIPSTPDMSQAFQDLSLKPWADHELRKDRPSKWELQPSDGDGYLKYLWEHSEEWVYKLRGNSNMMSGTNGISCITRNYVELPTAVKQGAMRIKISGSVTLKLTLQTTHLYTASSSVSWSTNITVQTIGSGIKVNTLGSHDPSFSAAQFSEGATAKFRNPMDMLKEAFPRKIDLDELVQEISAFEGAWQYYYPLMNAYSLASPVFNDDGDLLFELRRHGTTSSRMPTAPGSGLGSGLSRPRTPALRGRTGRSRTPVGSTTSPNGYGQRSPSHPRSPPPPNNGRPMQLNVHAPVPTTQTASAEFISIVNGRSTANRAFNISALA</sequence>
<accession>A0A2G8RMR2</accession>